<keyword evidence="7" id="KW-1185">Reference proteome</keyword>
<dbReference type="PANTHER" id="PTHR13943">
    <property type="entry name" value="HRAS-LIKE SUPPRESSOR - RELATED"/>
    <property type="match status" value="1"/>
</dbReference>
<name>A0AAV4DMI5_9GAST</name>
<gene>
    <name evidence="6" type="ORF">PoB_007163000</name>
</gene>
<evidence type="ECO:0000313" key="6">
    <source>
        <dbReference type="EMBL" id="GFO45125.1"/>
    </source>
</evidence>
<protein>
    <submittedName>
        <fullName evidence="6">Hras-like suppressor 3</fullName>
    </submittedName>
</protein>
<dbReference type="Pfam" id="PF04970">
    <property type="entry name" value="LRAT"/>
    <property type="match status" value="1"/>
</dbReference>
<proteinExistence type="inferred from homology"/>
<comment type="caution">
    <text evidence="6">The sequence shown here is derived from an EMBL/GenBank/DDBJ whole genome shotgun (WGS) entry which is preliminary data.</text>
</comment>
<accession>A0AAV4DMI5</accession>
<dbReference type="AlphaFoldDB" id="A0AAV4DMI5"/>
<dbReference type="PANTHER" id="PTHR13943:SF77">
    <property type="entry name" value="LRAT DOMAIN-CONTAINING PROTEIN"/>
    <property type="match status" value="1"/>
</dbReference>
<sequence length="143" mass="15675">MAEFGNCGTARIARLRGSAMKRAMNKAHNQTVLSELEPGDLIEFPRGLYSHWGVYIGVGVGCGGFTHVTLIIPLKSWCFTCTGNETIVHLTSVHSEDMKAASANLCCSGGSESYITEVRCDNFWDVVGNSRAKKNNKLDERYP</sequence>
<evidence type="ECO:0000256" key="4">
    <source>
        <dbReference type="ARBA" id="ARBA00023098"/>
    </source>
</evidence>
<dbReference type="InterPro" id="IPR051496">
    <property type="entry name" value="H-rev107_PLA/AT"/>
</dbReference>
<evidence type="ECO:0000259" key="5">
    <source>
        <dbReference type="PROSITE" id="PS51934"/>
    </source>
</evidence>
<organism evidence="6 7">
    <name type="scientific">Plakobranchus ocellatus</name>
    <dbReference type="NCBI Taxonomy" id="259542"/>
    <lineage>
        <taxon>Eukaryota</taxon>
        <taxon>Metazoa</taxon>
        <taxon>Spiralia</taxon>
        <taxon>Lophotrochozoa</taxon>
        <taxon>Mollusca</taxon>
        <taxon>Gastropoda</taxon>
        <taxon>Heterobranchia</taxon>
        <taxon>Euthyneura</taxon>
        <taxon>Panpulmonata</taxon>
        <taxon>Sacoglossa</taxon>
        <taxon>Placobranchoidea</taxon>
        <taxon>Plakobranchidae</taxon>
        <taxon>Plakobranchus</taxon>
    </lineage>
</organism>
<evidence type="ECO:0000256" key="2">
    <source>
        <dbReference type="ARBA" id="ARBA00022679"/>
    </source>
</evidence>
<dbReference type="GO" id="GO:0004623">
    <property type="term" value="F:phospholipase A2 activity"/>
    <property type="evidence" value="ECO:0007669"/>
    <property type="project" value="TreeGrafter"/>
</dbReference>
<keyword evidence="4" id="KW-0443">Lipid metabolism</keyword>
<keyword evidence="3" id="KW-0378">Hydrolase</keyword>
<keyword evidence="2" id="KW-0808">Transferase</keyword>
<reference evidence="6 7" key="1">
    <citation type="journal article" date="2021" name="Elife">
        <title>Chloroplast acquisition without the gene transfer in kleptoplastic sea slugs, Plakobranchus ocellatus.</title>
        <authorList>
            <person name="Maeda T."/>
            <person name="Takahashi S."/>
            <person name="Yoshida T."/>
            <person name="Shimamura S."/>
            <person name="Takaki Y."/>
            <person name="Nagai Y."/>
            <person name="Toyoda A."/>
            <person name="Suzuki Y."/>
            <person name="Arimoto A."/>
            <person name="Ishii H."/>
            <person name="Satoh N."/>
            <person name="Nishiyama T."/>
            <person name="Hasebe M."/>
            <person name="Maruyama T."/>
            <person name="Minagawa J."/>
            <person name="Obokata J."/>
            <person name="Shigenobu S."/>
        </authorList>
    </citation>
    <scope>NUCLEOTIDE SEQUENCE [LARGE SCALE GENOMIC DNA]</scope>
</reference>
<feature type="domain" description="LRAT" evidence="5">
    <location>
        <begin position="41"/>
        <end position="143"/>
    </location>
</feature>
<evidence type="ECO:0000256" key="1">
    <source>
        <dbReference type="ARBA" id="ARBA00007824"/>
    </source>
</evidence>
<dbReference type="Gene3D" id="3.90.1720.10">
    <property type="entry name" value="endopeptidase domain like (from Nostoc punctiforme)"/>
    <property type="match status" value="1"/>
</dbReference>
<dbReference type="GO" id="GO:0070292">
    <property type="term" value="P:N-acylphosphatidylethanolamine metabolic process"/>
    <property type="evidence" value="ECO:0007669"/>
    <property type="project" value="TreeGrafter"/>
</dbReference>
<dbReference type="PROSITE" id="PS51934">
    <property type="entry name" value="LRAT"/>
    <property type="match status" value="1"/>
</dbReference>
<evidence type="ECO:0000256" key="3">
    <source>
        <dbReference type="ARBA" id="ARBA00022801"/>
    </source>
</evidence>
<dbReference type="Proteomes" id="UP000735302">
    <property type="component" value="Unassembled WGS sequence"/>
</dbReference>
<comment type="similarity">
    <text evidence="1">Belongs to the H-rev107 family.</text>
</comment>
<dbReference type="GO" id="GO:0016410">
    <property type="term" value="F:N-acyltransferase activity"/>
    <property type="evidence" value="ECO:0007669"/>
    <property type="project" value="TreeGrafter"/>
</dbReference>
<dbReference type="GO" id="GO:0005737">
    <property type="term" value="C:cytoplasm"/>
    <property type="evidence" value="ECO:0007669"/>
    <property type="project" value="TreeGrafter"/>
</dbReference>
<dbReference type="EMBL" id="BLXT01008011">
    <property type="protein sequence ID" value="GFO45125.1"/>
    <property type="molecule type" value="Genomic_DNA"/>
</dbReference>
<evidence type="ECO:0000313" key="7">
    <source>
        <dbReference type="Proteomes" id="UP000735302"/>
    </source>
</evidence>
<dbReference type="GO" id="GO:0008970">
    <property type="term" value="F:phospholipase A1 activity"/>
    <property type="evidence" value="ECO:0007669"/>
    <property type="project" value="TreeGrafter"/>
</dbReference>
<dbReference type="InterPro" id="IPR007053">
    <property type="entry name" value="LRAT_dom"/>
</dbReference>